<dbReference type="InterPro" id="IPR006860">
    <property type="entry name" value="FecR"/>
</dbReference>
<dbReference type="OrthoDB" id="1523735at2"/>
<dbReference type="Pfam" id="PF16344">
    <property type="entry name" value="FecR_C"/>
    <property type="match status" value="1"/>
</dbReference>
<dbReference type="PANTHER" id="PTHR30273">
    <property type="entry name" value="PERIPLASMIC SIGNAL SENSOR AND SIGMA FACTOR ACTIVATOR FECR-RELATED"/>
    <property type="match status" value="1"/>
</dbReference>
<dbReference type="GO" id="GO:0016989">
    <property type="term" value="F:sigma factor antagonist activity"/>
    <property type="evidence" value="ECO:0007669"/>
    <property type="project" value="TreeGrafter"/>
</dbReference>
<keyword evidence="5" id="KW-1185">Reference proteome</keyword>
<gene>
    <name evidence="4" type="ORF">SAMN05660841_01921</name>
</gene>
<feature type="transmembrane region" description="Helical" evidence="1">
    <location>
        <begin position="89"/>
        <end position="107"/>
    </location>
</feature>
<dbReference type="RefSeq" id="WP_079642862.1">
    <property type="nucleotide sequence ID" value="NZ_FUZF01000007.1"/>
</dbReference>
<sequence length="350" mass="40169">MSLSEQQLLELFEKLLKGTLSEQERECLHYAAIQDDNVAEMLRFLEKQADSLPTDIEAQIVYEKTRPNSLNLIESPVPTKSIRRYLRPLFAVAAVIVAFAFCWFTFYKGKPVAVKEQWQTVRTQKGERKFFKLVDGTEIWLNNESELKVKSGYGSKHRDISLVGEAYFSVAKNKNLPLHVHTAEALIEVLGTVFNVRSYPDDHQTETSLIEGKVKLNVTDNTKQEYILTPGDRVVVSKRGTHELHKNSQHAVEAVDLQVVYKKINPLTNEGLELKWIENKLVLNADPLPSVVEKLSRWYNRVIILKSDKQQNKEFSGVFQEPECEDVLKFLNQTGGQIKYTVERDTIFID</sequence>
<keyword evidence="1" id="KW-1133">Transmembrane helix</keyword>
<keyword evidence="1" id="KW-0812">Transmembrane</keyword>
<organism evidence="4 5">
    <name type="scientific">Sphingobacterium nematocida</name>
    <dbReference type="NCBI Taxonomy" id="1513896"/>
    <lineage>
        <taxon>Bacteria</taxon>
        <taxon>Pseudomonadati</taxon>
        <taxon>Bacteroidota</taxon>
        <taxon>Sphingobacteriia</taxon>
        <taxon>Sphingobacteriales</taxon>
        <taxon>Sphingobacteriaceae</taxon>
        <taxon>Sphingobacterium</taxon>
    </lineage>
</organism>
<reference evidence="5" key="1">
    <citation type="submission" date="2017-02" db="EMBL/GenBank/DDBJ databases">
        <authorList>
            <person name="Varghese N."/>
            <person name="Submissions S."/>
        </authorList>
    </citation>
    <scope>NUCLEOTIDE SEQUENCE [LARGE SCALE GENOMIC DNA]</scope>
    <source>
        <strain evidence="5">DSM 24091</strain>
    </source>
</reference>
<dbReference type="Pfam" id="PF04773">
    <property type="entry name" value="FecR"/>
    <property type="match status" value="1"/>
</dbReference>
<dbReference type="EMBL" id="FUZF01000007">
    <property type="protein sequence ID" value="SKB70165.1"/>
    <property type="molecule type" value="Genomic_DNA"/>
</dbReference>
<evidence type="ECO:0000259" key="3">
    <source>
        <dbReference type="Pfam" id="PF16344"/>
    </source>
</evidence>
<dbReference type="STRING" id="1513896.SAMN05660841_01921"/>
<dbReference type="InterPro" id="IPR032508">
    <property type="entry name" value="FecR_C"/>
</dbReference>
<protein>
    <submittedName>
        <fullName evidence="4">FecR family protein</fullName>
    </submittedName>
</protein>
<dbReference type="InterPro" id="IPR012373">
    <property type="entry name" value="Ferrdict_sens_TM"/>
</dbReference>
<feature type="domain" description="Protein FecR C-terminal" evidence="3">
    <location>
        <begin position="280"/>
        <end position="349"/>
    </location>
</feature>
<dbReference type="PANTHER" id="PTHR30273:SF2">
    <property type="entry name" value="PROTEIN FECR"/>
    <property type="match status" value="1"/>
</dbReference>
<dbReference type="Gene3D" id="3.55.50.30">
    <property type="match status" value="1"/>
</dbReference>
<evidence type="ECO:0000313" key="5">
    <source>
        <dbReference type="Proteomes" id="UP000190150"/>
    </source>
</evidence>
<evidence type="ECO:0000259" key="2">
    <source>
        <dbReference type="Pfam" id="PF04773"/>
    </source>
</evidence>
<dbReference type="AlphaFoldDB" id="A0A1T5DEP9"/>
<accession>A0A1T5DEP9</accession>
<dbReference type="Gene3D" id="2.60.120.1440">
    <property type="match status" value="1"/>
</dbReference>
<dbReference type="Proteomes" id="UP000190150">
    <property type="component" value="Unassembled WGS sequence"/>
</dbReference>
<keyword evidence="1" id="KW-0472">Membrane</keyword>
<proteinExistence type="predicted"/>
<evidence type="ECO:0000256" key="1">
    <source>
        <dbReference type="SAM" id="Phobius"/>
    </source>
</evidence>
<name>A0A1T5DEP9_9SPHI</name>
<evidence type="ECO:0000313" key="4">
    <source>
        <dbReference type="EMBL" id="SKB70165.1"/>
    </source>
</evidence>
<dbReference type="PIRSF" id="PIRSF018266">
    <property type="entry name" value="FecR"/>
    <property type="match status" value="1"/>
</dbReference>
<feature type="domain" description="FecR protein" evidence="2">
    <location>
        <begin position="120"/>
        <end position="215"/>
    </location>
</feature>